<keyword evidence="3" id="KW-1185">Reference proteome</keyword>
<dbReference type="EMBL" id="PQFF01000112">
    <property type="protein sequence ID" value="RHZ81399.1"/>
    <property type="molecule type" value="Genomic_DNA"/>
</dbReference>
<organism evidence="2 3">
    <name type="scientific">Diversispora epigaea</name>
    <dbReference type="NCBI Taxonomy" id="1348612"/>
    <lineage>
        <taxon>Eukaryota</taxon>
        <taxon>Fungi</taxon>
        <taxon>Fungi incertae sedis</taxon>
        <taxon>Mucoromycota</taxon>
        <taxon>Glomeromycotina</taxon>
        <taxon>Glomeromycetes</taxon>
        <taxon>Diversisporales</taxon>
        <taxon>Diversisporaceae</taxon>
        <taxon>Diversispora</taxon>
    </lineage>
</organism>
<sequence>MADAQSELDLLKRVIKLQTENDDMITQARKEQAELKARIANWNRKCKEASIGFIILAGTRILKNSKILLIVIGKKDAYVKIMDFFFLRYDEKPEIVIPQRIQKIKEFINQVSKGQINVEINKAYYSICDNTTSTDQKHFVE</sequence>
<dbReference type="Proteomes" id="UP000266861">
    <property type="component" value="Unassembled WGS sequence"/>
</dbReference>
<evidence type="ECO:0000256" key="1">
    <source>
        <dbReference type="SAM" id="Coils"/>
    </source>
</evidence>
<name>A0A397IZD5_9GLOM</name>
<evidence type="ECO:0000313" key="3">
    <source>
        <dbReference type="Proteomes" id="UP000266861"/>
    </source>
</evidence>
<reference evidence="2 3" key="1">
    <citation type="submission" date="2018-08" db="EMBL/GenBank/DDBJ databases">
        <title>Genome and evolution of the arbuscular mycorrhizal fungus Diversispora epigaea (formerly Glomus versiforme) and its bacterial endosymbionts.</title>
        <authorList>
            <person name="Sun X."/>
            <person name="Fei Z."/>
            <person name="Harrison M."/>
        </authorList>
    </citation>
    <scope>NUCLEOTIDE SEQUENCE [LARGE SCALE GENOMIC DNA]</scope>
    <source>
        <strain evidence="2 3">IT104</strain>
    </source>
</reference>
<keyword evidence="1" id="KW-0175">Coiled coil</keyword>
<accession>A0A397IZD5</accession>
<evidence type="ECO:0000313" key="2">
    <source>
        <dbReference type="EMBL" id="RHZ81399.1"/>
    </source>
</evidence>
<dbReference type="AlphaFoldDB" id="A0A397IZD5"/>
<comment type="caution">
    <text evidence="2">The sequence shown here is derived from an EMBL/GenBank/DDBJ whole genome shotgun (WGS) entry which is preliminary data.</text>
</comment>
<dbReference type="OrthoDB" id="10547861at2759"/>
<protein>
    <submittedName>
        <fullName evidence="2">Uncharacterized protein</fullName>
    </submittedName>
</protein>
<gene>
    <name evidence="2" type="ORF">Glove_120g131</name>
</gene>
<proteinExistence type="predicted"/>
<feature type="coiled-coil region" evidence="1">
    <location>
        <begin position="1"/>
        <end position="45"/>
    </location>
</feature>